<evidence type="ECO:0000313" key="3">
    <source>
        <dbReference type="EMBL" id="MDQ0112438.1"/>
    </source>
</evidence>
<reference evidence="3 4" key="1">
    <citation type="submission" date="2023-07" db="EMBL/GenBank/DDBJ databases">
        <title>Sorghum-associated microbial communities from plants grown in Nebraska, USA.</title>
        <authorList>
            <person name="Schachtman D."/>
        </authorList>
    </citation>
    <scope>NUCLEOTIDE SEQUENCE [LARGE SCALE GENOMIC DNA]</scope>
    <source>
        <strain evidence="3 4">CC482</strain>
    </source>
</reference>
<accession>A0ABT9TYJ3</accession>
<keyword evidence="4" id="KW-1185">Reference proteome</keyword>
<proteinExistence type="predicted"/>
<evidence type="ECO:0000256" key="1">
    <source>
        <dbReference type="SAM" id="MobiDB-lite"/>
    </source>
</evidence>
<keyword evidence="2" id="KW-0472">Membrane</keyword>
<dbReference type="EMBL" id="JAUSSU010000003">
    <property type="protein sequence ID" value="MDQ0112438.1"/>
    <property type="molecule type" value="Genomic_DNA"/>
</dbReference>
<dbReference type="RefSeq" id="WP_307203286.1">
    <property type="nucleotide sequence ID" value="NZ_JAUSSU010000003.1"/>
</dbReference>
<keyword evidence="2" id="KW-0812">Transmembrane</keyword>
<feature type="transmembrane region" description="Helical" evidence="2">
    <location>
        <begin position="42"/>
        <end position="64"/>
    </location>
</feature>
<comment type="caution">
    <text evidence="3">The sequence shown here is derived from an EMBL/GenBank/DDBJ whole genome shotgun (WGS) entry which is preliminary data.</text>
</comment>
<evidence type="ECO:0000313" key="4">
    <source>
        <dbReference type="Proteomes" id="UP001229346"/>
    </source>
</evidence>
<keyword evidence="2" id="KW-1133">Transmembrane helix</keyword>
<organism evidence="3 4">
    <name type="scientific">Paenibacillus harenae</name>
    <dbReference type="NCBI Taxonomy" id="306543"/>
    <lineage>
        <taxon>Bacteria</taxon>
        <taxon>Bacillati</taxon>
        <taxon>Bacillota</taxon>
        <taxon>Bacilli</taxon>
        <taxon>Bacillales</taxon>
        <taxon>Paenibacillaceae</taxon>
        <taxon>Paenibacillus</taxon>
    </lineage>
</organism>
<name>A0ABT9TYJ3_PAEHA</name>
<evidence type="ECO:0000256" key="2">
    <source>
        <dbReference type="SAM" id="Phobius"/>
    </source>
</evidence>
<gene>
    <name evidence="3" type="ORF">J2T15_001873</name>
</gene>
<feature type="transmembrane region" description="Helical" evidence="2">
    <location>
        <begin position="12"/>
        <end position="36"/>
    </location>
</feature>
<protein>
    <submittedName>
        <fullName evidence="3">Uncharacterized protein</fullName>
    </submittedName>
</protein>
<dbReference type="Proteomes" id="UP001229346">
    <property type="component" value="Unassembled WGS sequence"/>
</dbReference>
<feature type="compositionally biased region" description="Polar residues" evidence="1">
    <location>
        <begin position="95"/>
        <end position="104"/>
    </location>
</feature>
<feature type="region of interest" description="Disordered" evidence="1">
    <location>
        <begin position="92"/>
        <end position="111"/>
    </location>
</feature>
<sequence length="111" mass="13289">MRNKPYEITRFNAWLILIFGVSFGLYDSTTTIYISYPYTYEFNWWLFIRWCFGTYCISMVLYSLSELLKRAEKKIEKTSYSLIDVLKLPEKEMDTTNSSETTLNNKEKDDL</sequence>